<feature type="compositionally biased region" description="Polar residues" evidence="1">
    <location>
        <begin position="972"/>
        <end position="989"/>
    </location>
</feature>
<evidence type="ECO:0000256" key="1">
    <source>
        <dbReference type="SAM" id="MobiDB-lite"/>
    </source>
</evidence>
<feature type="region of interest" description="Disordered" evidence="1">
    <location>
        <begin position="1478"/>
        <end position="1519"/>
    </location>
</feature>
<dbReference type="InterPro" id="IPR043502">
    <property type="entry name" value="DNA/RNA_pol_sf"/>
</dbReference>
<dbReference type="PROSITE" id="PS50878">
    <property type="entry name" value="RT_POL"/>
    <property type="match status" value="1"/>
</dbReference>
<protein>
    <submittedName>
        <fullName evidence="3">CHMP3 protein</fullName>
    </submittedName>
</protein>
<feature type="region of interest" description="Disordered" evidence="1">
    <location>
        <begin position="1082"/>
        <end position="1122"/>
    </location>
</feature>
<dbReference type="EMBL" id="CAJNJA010013161">
    <property type="protein sequence ID" value="CAE7314564.1"/>
    <property type="molecule type" value="Genomic_DNA"/>
</dbReference>
<evidence type="ECO:0000259" key="2">
    <source>
        <dbReference type="PROSITE" id="PS50878"/>
    </source>
</evidence>
<sequence length="1622" mass="180537">DLGGAYLDQASLVDLARRLGGLKSEGQGKLGVKSVAFVNKPGVNGNELLEGIAGVEGGKQHLLELLELEREWHRGLCVAKLDIAKAFDMISREKVLKKLEERLGDTAEMRCWRGLLQQNEGILQTPWGTSRVPMQRGIKQGAVESPILFALVAEACLAEASTKFNWGSVEQVFQGLALQDMLYTDDCLMWGRGAEGLETRIHQFRSVLSEYGLGLNGAKCQFYVSPHWSGRSHIYIGGVKVEASPTLEVMGIGMRVGMSLCELIGPLLSRAKSKFWSNKHLLRAGTPLKGRLRLMERVVGGTALWCLASFAPDRSSLGLINSCHLQLVIWAMKLGKRSDESWETFHKRAYRAARAALHNANLERWGTTWLRRWWGFSGHRARGLLRSAPPISTHVDAFRTLEWWEYERRKRDGLQHTHHYPRLMNMERAMDRAAGDKWRVVAQDRQKWKEREKIFVDNLDLQWASGRQPQMLLANVLGLLARFPNRGAPDFPASFQFEGRSLPLDPHFIVNTCAAAAHRPVLSFGPQSNETYFVQYMKMTLDASILSWWGSESCHRDMEARQPMQPKESVLYTDPQLCCYLLDQYLNLGLQLPVYPLEPLFYANLQLRSCLFAWYHDLLDFLDVSDLLNCNYILCSQPMLLTTCAERDEHAKVMVPLECMDEGYPSHLCGTLQASMEFTVPEALSLMQRSAELTAGGGYSPSGSSGPSLEQEARGFLRTVRELLRARRSGALREGVLGGARQGQDSGFDRFLNGLLRTIWDETTAPNDSVLLADMEFDREWMQAGVDKLWQYYLDTLQPEEREEEEDAASVMQTALHEGDEPDRRWGLDALGIRNDIAMMLRNMAQNDEVGEACHAAGRLYRHFQRPDETRTGSLRWVEALIRPELDKYILRVSRPSDYELDPDMEEWLQRTMKAIDACAWTKDRGVLEFRERRKRRRASASRPPGSALEPTQSDPAAASSTDEPPPPGTTREPSAASSCTVSASNPVATQDVDPAEREREDGVGALGDQGPRCDVILLRAVRAGEMGAEMVMIGVIGQPIGRGKPLGTLLADEMALEAGEMLGMPDNGETTEAGLPVVHECGEARGGDRSSPSSSSRPPRTDPRSVIPRATPAVDPAAPAPLSVPEAVDMWRQLLRIAEGASMGEMDRSVQKGRYTLPRDMADNMVDTLREMDQHDLAIMTLGLVDLIRRLMVECSQVLANARSDLVEVEVEPEEEADRSSLVQTGLGVPGRKGVKPPCSGVLEDLQLELDRLQRQGWNIDQHIGALLAKARQHRVSCGGCELLDLLNSLLVALRSDAAESSSDLAVSKPISDWLAKWWTRVQQCLPGSSHEEMGGATLVDSQSAGSQTQGQPEDASFYAEAEAIAVEEHEYRLEQRRLAEERAKQEDEHESSLESWESEMQRVMEMFAPYEAAKEAKAWDNWAMWDSMNRPQVRTRAHVEVEVGPEDGCRGECKRLKLPVPECCGDEVVVKQVRILRGESSPDSSAPTVTVPATKEPGSDPSSGSQLEGGGMASDSRVPHGLDFNNYLTQYHRWCRGEIGDAYITQMWGEGTLDLMRAQEDLELLEQDPRAGEVPQAGQEGEGAGLLPEGSHGVRDEAGCTQLDGEDRDDARDDPIEKEI</sequence>
<feature type="region of interest" description="Disordered" evidence="1">
    <location>
        <begin position="1573"/>
        <end position="1622"/>
    </location>
</feature>
<accession>A0A812NNZ8</accession>
<feature type="compositionally biased region" description="Low complexity" evidence="1">
    <location>
        <begin position="1090"/>
        <end position="1122"/>
    </location>
</feature>
<organism evidence="3 4">
    <name type="scientific">Symbiodinium necroappetens</name>
    <dbReference type="NCBI Taxonomy" id="1628268"/>
    <lineage>
        <taxon>Eukaryota</taxon>
        <taxon>Sar</taxon>
        <taxon>Alveolata</taxon>
        <taxon>Dinophyceae</taxon>
        <taxon>Suessiales</taxon>
        <taxon>Symbiodiniaceae</taxon>
        <taxon>Symbiodinium</taxon>
    </lineage>
</organism>
<reference evidence="3" key="1">
    <citation type="submission" date="2021-02" db="EMBL/GenBank/DDBJ databases">
        <authorList>
            <person name="Dougan E. K."/>
            <person name="Rhodes N."/>
            <person name="Thang M."/>
            <person name="Chan C."/>
        </authorList>
    </citation>
    <scope>NUCLEOTIDE SEQUENCE</scope>
</reference>
<proteinExistence type="predicted"/>
<dbReference type="SUPFAM" id="SSF56672">
    <property type="entry name" value="DNA/RNA polymerases"/>
    <property type="match status" value="1"/>
</dbReference>
<comment type="caution">
    <text evidence="3">The sequence shown here is derived from an EMBL/GenBank/DDBJ whole genome shotgun (WGS) entry which is preliminary data.</text>
</comment>
<name>A0A812NNZ8_9DINO</name>
<feature type="non-terminal residue" evidence="3">
    <location>
        <position position="1"/>
    </location>
</feature>
<evidence type="ECO:0000313" key="4">
    <source>
        <dbReference type="Proteomes" id="UP000601435"/>
    </source>
</evidence>
<dbReference type="Proteomes" id="UP000601435">
    <property type="component" value="Unassembled WGS sequence"/>
</dbReference>
<feature type="compositionally biased region" description="Polar residues" evidence="1">
    <location>
        <begin position="950"/>
        <end position="963"/>
    </location>
</feature>
<feature type="compositionally biased region" description="Basic and acidic residues" evidence="1">
    <location>
        <begin position="1611"/>
        <end position="1622"/>
    </location>
</feature>
<feature type="region of interest" description="Disordered" evidence="1">
    <location>
        <begin position="932"/>
        <end position="1011"/>
    </location>
</feature>
<keyword evidence="4" id="KW-1185">Reference proteome</keyword>
<evidence type="ECO:0000313" key="3">
    <source>
        <dbReference type="EMBL" id="CAE7314564.1"/>
    </source>
</evidence>
<dbReference type="Pfam" id="PF00078">
    <property type="entry name" value="RVT_1"/>
    <property type="match status" value="1"/>
</dbReference>
<feature type="domain" description="Reverse transcriptase" evidence="2">
    <location>
        <begin position="1"/>
        <end position="254"/>
    </location>
</feature>
<dbReference type="InterPro" id="IPR000477">
    <property type="entry name" value="RT_dom"/>
</dbReference>
<dbReference type="OrthoDB" id="6137782at2759"/>
<gene>
    <name evidence="3" type="primary">CHMP3</name>
    <name evidence="3" type="ORF">SNEC2469_LOCUS7834</name>
</gene>